<feature type="region of interest" description="Disordered" evidence="12">
    <location>
        <begin position="568"/>
        <end position="594"/>
    </location>
</feature>
<keyword evidence="10" id="KW-0539">Nucleus</keyword>
<keyword evidence="7" id="KW-0238">DNA-binding</keyword>
<organism evidence="15 16">
    <name type="scientific">Oryzias melastigma</name>
    <name type="common">Marine medaka</name>
    <dbReference type="NCBI Taxonomy" id="30732"/>
    <lineage>
        <taxon>Eukaryota</taxon>
        <taxon>Metazoa</taxon>
        <taxon>Chordata</taxon>
        <taxon>Craniata</taxon>
        <taxon>Vertebrata</taxon>
        <taxon>Euteleostomi</taxon>
        <taxon>Actinopterygii</taxon>
        <taxon>Neopterygii</taxon>
        <taxon>Teleostei</taxon>
        <taxon>Neoteleostei</taxon>
        <taxon>Acanthomorphata</taxon>
        <taxon>Ovalentaria</taxon>
        <taxon>Atherinomorphae</taxon>
        <taxon>Beloniformes</taxon>
        <taxon>Adrianichthyidae</taxon>
        <taxon>Oryziinae</taxon>
        <taxon>Oryzias</taxon>
    </lineage>
</organism>
<dbReference type="GO" id="GO:0046983">
    <property type="term" value="F:protein dimerization activity"/>
    <property type="evidence" value="ECO:0007669"/>
    <property type="project" value="InterPro"/>
</dbReference>
<dbReference type="EMBL" id="WKFB01000370">
    <property type="protein sequence ID" value="KAF6725193.1"/>
    <property type="molecule type" value="Genomic_DNA"/>
</dbReference>
<feature type="domain" description="BHLH" evidence="14">
    <location>
        <begin position="196"/>
        <end position="249"/>
    </location>
</feature>
<feature type="signal peptide" evidence="13">
    <location>
        <begin position="1"/>
        <end position="25"/>
    </location>
</feature>
<evidence type="ECO:0000256" key="7">
    <source>
        <dbReference type="ARBA" id="ARBA00023125"/>
    </source>
</evidence>
<evidence type="ECO:0000256" key="12">
    <source>
        <dbReference type="SAM" id="MobiDB-lite"/>
    </source>
</evidence>
<dbReference type="GO" id="GO:0005737">
    <property type="term" value="C:cytoplasm"/>
    <property type="evidence" value="ECO:0007669"/>
    <property type="project" value="UniProtKB-SubCell"/>
</dbReference>
<gene>
    <name evidence="15" type="ORF">FQA47_014230</name>
</gene>
<dbReference type="Gene3D" id="4.10.280.10">
    <property type="entry name" value="Helix-loop-helix DNA-binding domain"/>
    <property type="match status" value="2"/>
</dbReference>
<keyword evidence="13" id="KW-0732">Signal</keyword>
<evidence type="ECO:0000256" key="3">
    <source>
        <dbReference type="ARBA" id="ARBA00008289"/>
    </source>
</evidence>
<evidence type="ECO:0000313" key="15">
    <source>
        <dbReference type="EMBL" id="KAF6725193.1"/>
    </source>
</evidence>
<feature type="region of interest" description="Disordered" evidence="12">
    <location>
        <begin position="664"/>
        <end position="697"/>
    </location>
</feature>
<dbReference type="SUPFAM" id="SSF47459">
    <property type="entry name" value="HLH, helix-loop-helix DNA-binding domain"/>
    <property type="match status" value="2"/>
</dbReference>
<evidence type="ECO:0000256" key="2">
    <source>
        <dbReference type="ARBA" id="ARBA00004496"/>
    </source>
</evidence>
<feature type="chain" id="PRO_5032578127" description="Transcription factor EC" evidence="13">
    <location>
        <begin position="26"/>
        <end position="697"/>
    </location>
</feature>
<keyword evidence="5" id="KW-0678">Repressor</keyword>
<feature type="compositionally biased region" description="Low complexity" evidence="12">
    <location>
        <begin position="570"/>
        <end position="590"/>
    </location>
</feature>
<feature type="region of interest" description="Disordered" evidence="12">
    <location>
        <begin position="84"/>
        <end position="103"/>
    </location>
</feature>
<dbReference type="GO" id="GO:0000981">
    <property type="term" value="F:DNA-binding transcription factor activity, RNA polymerase II-specific"/>
    <property type="evidence" value="ECO:0007669"/>
    <property type="project" value="TreeGrafter"/>
</dbReference>
<evidence type="ECO:0000256" key="4">
    <source>
        <dbReference type="ARBA" id="ARBA00019430"/>
    </source>
</evidence>
<accession>A0A834CAQ9</accession>
<keyword evidence="6" id="KW-0805">Transcription regulation</keyword>
<dbReference type="PROSITE" id="PS50888">
    <property type="entry name" value="BHLH"/>
    <property type="match status" value="2"/>
</dbReference>
<evidence type="ECO:0000256" key="11">
    <source>
        <dbReference type="SAM" id="Coils"/>
    </source>
</evidence>
<feature type="coiled-coil region" evidence="11">
    <location>
        <begin position="249"/>
        <end position="276"/>
    </location>
</feature>
<dbReference type="Pfam" id="PF00010">
    <property type="entry name" value="HLH"/>
    <property type="match status" value="2"/>
</dbReference>
<reference evidence="15" key="1">
    <citation type="journal article" name="BMC Genomics">
        <title>Long-read sequencing and de novo genome assembly of marine medaka (Oryzias melastigma).</title>
        <authorList>
            <person name="Liang P."/>
            <person name="Saqib H.S.A."/>
            <person name="Ni X."/>
            <person name="Shen Y."/>
        </authorList>
    </citation>
    <scope>NUCLEOTIDE SEQUENCE</scope>
    <source>
        <strain evidence="15">Bigg-433</strain>
    </source>
</reference>
<evidence type="ECO:0000313" key="16">
    <source>
        <dbReference type="Proteomes" id="UP000646548"/>
    </source>
</evidence>
<evidence type="ECO:0000256" key="13">
    <source>
        <dbReference type="SAM" id="SignalP"/>
    </source>
</evidence>
<comment type="similarity">
    <text evidence="3">Belongs to the MiT/TFE family.</text>
</comment>
<dbReference type="GO" id="GO:0000978">
    <property type="term" value="F:RNA polymerase II cis-regulatory region sequence-specific DNA binding"/>
    <property type="evidence" value="ECO:0007669"/>
    <property type="project" value="TreeGrafter"/>
</dbReference>
<keyword evidence="11" id="KW-0175">Coiled coil</keyword>
<keyword evidence="8" id="KW-0010">Activator</keyword>
<dbReference type="Pfam" id="PF15951">
    <property type="entry name" value="MITF_TFEB_C_3_N"/>
    <property type="match status" value="2"/>
</dbReference>
<name>A0A834CAQ9_ORYME</name>
<dbReference type="SMART" id="SM00353">
    <property type="entry name" value="HLH"/>
    <property type="match status" value="2"/>
</dbReference>
<dbReference type="InterPro" id="IPR011598">
    <property type="entry name" value="bHLH_dom"/>
</dbReference>
<evidence type="ECO:0000256" key="10">
    <source>
        <dbReference type="ARBA" id="ARBA00023242"/>
    </source>
</evidence>
<keyword evidence="9" id="KW-0804">Transcription</keyword>
<dbReference type="AlphaFoldDB" id="A0A834CAQ9"/>
<dbReference type="CDD" id="cd18925">
    <property type="entry name" value="bHLHzip_TFEC"/>
    <property type="match status" value="2"/>
</dbReference>
<feature type="domain" description="BHLH" evidence="14">
    <location>
        <begin position="458"/>
        <end position="511"/>
    </location>
</feature>
<sequence length="697" mass="77915">MPCMGNNKGTAAVTVLLLESAAVETLPFCRAMSRCCVVNVVTLTEIQLVQVQSHLENSKFHLHQSQNQPVKQYLTLGSKLASSAGSGHAVQHPHTPGQPLATVPIMRNGHMAPVSDSSNPNSPVTLLTLASHDSEFPMDEVIDDLISLESGFNDGGLDCMENNIIMQNNVSLSSSMLDVYGGEQEHDTRVMAKERQKKDNHNLIERRRRYNINYRIKELGTLIPKSNDPDMRWNKGTILKASVEYIRWLQKEQQHARELESRQKKLEQANRRLLLRIQYYQRGTIHGAQQPYCEAYGGAEAPVWRHHMNQWKVQSHLENSKFHLHQSQNQPVKQYLTLGSKLASSAGSGHAVQHPHTPGQPLATVPIMRNGHMAPVSDGSNPNSPVTLLTLASHDSEFPMDEVIDDLISLESGFNDGGLDCMENNIIMQNNVSLSSSMLDVYGGEQEHDTRVMAKERQKKDNHNLIERRRRYNINYRIKELGTLIPKSNDPDMRWNKGTILKASVEYIRWLQKEQQHARELESRQKKLEQANRRLLLRIQELEIQARAHGLPNMATALGTVELSNHLLKQPQQPQQQQSPPQAPQPQQAPLYQEDPNNDYLQRIAVVTGVPSIAAAGTPQDHISGGDACTTFSDPLSHFTDFFTASLKEENQLDEILMDEALSPFGTDPLLSAGSPGAASKDSSRRSSFSSGEGDDL</sequence>
<dbReference type="FunFam" id="4.10.280.10:FF:000003">
    <property type="entry name" value="microphthalmia-associated transcription factor isoform X1"/>
    <property type="match status" value="2"/>
</dbReference>
<comment type="caution">
    <text evidence="15">The sequence shown here is derived from an EMBL/GenBank/DDBJ whole genome shotgun (WGS) entry which is preliminary data.</text>
</comment>
<dbReference type="InterPro" id="IPR021802">
    <property type="entry name" value="MiT/TFE_C"/>
</dbReference>
<comment type="subcellular location">
    <subcellularLocation>
        <location evidence="2">Cytoplasm</location>
    </subcellularLocation>
    <subcellularLocation>
        <location evidence="1">Nucleus</location>
    </subcellularLocation>
</comment>
<evidence type="ECO:0000256" key="1">
    <source>
        <dbReference type="ARBA" id="ARBA00004123"/>
    </source>
</evidence>
<dbReference type="Pfam" id="PF11851">
    <property type="entry name" value="DUF3371"/>
    <property type="match status" value="1"/>
</dbReference>
<dbReference type="PANTHER" id="PTHR45776:SF1">
    <property type="entry name" value="TRANSCRIPTION FACTOR EC"/>
    <property type="match status" value="1"/>
</dbReference>
<evidence type="ECO:0000259" key="14">
    <source>
        <dbReference type="PROSITE" id="PS50888"/>
    </source>
</evidence>
<dbReference type="PANTHER" id="PTHR45776">
    <property type="entry name" value="MIP04163P"/>
    <property type="match status" value="1"/>
</dbReference>
<evidence type="ECO:0000256" key="8">
    <source>
        <dbReference type="ARBA" id="ARBA00023159"/>
    </source>
</evidence>
<proteinExistence type="inferred from homology"/>
<feature type="coiled-coil region" evidence="11">
    <location>
        <begin position="511"/>
        <end position="545"/>
    </location>
</feature>
<evidence type="ECO:0000256" key="6">
    <source>
        <dbReference type="ARBA" id="ARBA00023015"/>
    </source>
</evidence>
<protein>
    <recommendedName>
        <fullName evidence="4">Transcription factor EC</fullName>
    </recommendedName>
</protein>
<evidence type="ECO:0000256" key="5">
    <source>
        <dbReference type="ARBA" id="ARBA00022491"/>
    </source>
</evidence>
<evidence type="ECO:0000256" key="9">
    <source>
        <dbReference type="ARBA" id="ARBA00023163"/>
    </source>
</evidence>
<dbReference type="GO" id="GO:0005634">
    <property type="term" value="C:nucleus"/>
    <property type="evidence" value="ECO:0007669"/>
    <property type="project" value="UniProtKB-SubCell"/>
</dbReference>
<dbReference type="InterPro" id="IPR031867">
    <property type="entry name" value="MiT/TFE_N"/>
</dbReference>
<dbReference type="InterPro" id="IPR036638">
    <property type="entry name" value="HLH_DNA-bd_sf"/>
</dbReference>
<dbReference type="Proteomes" id="UP000646548">
    <property type="component" value="Unassembled WGS sequence"/>
</dbReference>